<evidence type="ECO:0000313" key="3">
    <source>
        <dbReference type="EMBL" id="KAF3833106.1"/>
    </source>
</evidence>
<organism evidence="3 4">
    <name type="scientific">Dissostichus mawsoni</name>
    <name type="common">Antarctic cod</name>
    <dbReference type="NCBI Taxonomy" id="36200"/>
    <lineage>
        <taxon>Eukaryota</taxon>
        <taxon>Metazoa</taxon>
        <taxon>Chordata</taxon>
        <taxon>Craniata</taxon>
        <taxon>Vertebrata</taxon>
        <taxon>Euteleostomi</taxon>
        <taxon>Actinopterygii</taxon>
        <taxon>Neopterygii</taxon>
        <taxon>Teleostei</taxon>
        <taxon>Neoteleostei</taxon>
        <taxon>Acanthomorphata</taxon>
        <taxon>Eupercaria</taxon>
        <taxon>Perciformes</taxon>
        <taxon>Notothenioidei</taxon>
        <taxon>Nototheniidae</taxon>
        <taxon>Dissostichus</taxon>
    </lineage>
</organism>
<dbReference type="OrthoDB" id="7312725at2759"/>
<keyword evidence="4" id="KW-1185">Reference proteome</keyword>
<dbReference type="InterPro" id="IPR026521">
    <property type="entry name" value="THAP2"/>
</dbReference>
<accession>A0A7J5X7Y7</accession>
<dbReference type="SUPFAM" id="SSF57716">
    <property type="entry name" value="Glucocorticoid receptor-like (DNA-binding domain)"/>
    <property type="match status" value="1"/>
</dbReference>
<feature type="domain" description="THAP9-like helix-turn-helix" evidence="2">
    <location>
        <begin position="144"/>
        <end position="215"/>
    </location>
</feature>
<feature type="coiled-coil region" evidence="1">
    <location>
        <begin position="109"/>
        <end position="136"/>
    </location>
</feature>
<dbReference type="Proteomes" id="UP000518266">
    <property type="component" value="Unassembled WGS sequence"/>
</dbReference>
<sequence>MRKKWEVALRREGFTASESSVICSEHFKQDEFDRTGQIDSEMVLFPPSSASRFTSKDRKRAGLRLLPEKLKRACLWPLRTTQKLQPHTHNLSLMIYVLPASPTALKARLNEALARVESLERERKNAMAREKRAKTTVRSLLGDLREKNLINEELKERLDFYSDLQIDFKAKQGHEYSKDHREFALTLHLHGPKAYKYLRETKNVPLPHPHTLQRWLCSVDGKPGLNKMMLDMLERRCQEEPG</sequence>
<evidence type="ECO:0000259" key="2">
    <source>
        <dbReference type="Pfam" id="PF12017"/>
    </source>
</evidence>
<dbReference type="PANTHER" id="PTHR47696">
    <property type="entry name" value="THAP DOMAIN-CONTAINING PROTEIN 2"/>
    <property type="match status" value="1"/>
</dbReference>
<dbReference type="InterPro" id="IPR021896">
    <property type="entry name" value="THAP9-like_HTH"/>
</dbReference>
<proteinExistence type="predicted"/>
<comment type="caution">
    <text evidence="3">The sequence shown here is derived from an EMBL/GenBank/DDBJ whole genome shotgun (WGS) entry which is preliminary data.</text>
</comment>
<protein>
    <recommendedName>
        <fullName evidence="2">THAP9-like helix-turn-helix domain-containing protein</fullName>
    </recommendedName>
</protein>
<evidence type="ECO:0000256" key="1">
    <source>
        <dbReference type="SAM" id="Coils"/>
    </source>
</evidence>
<reference evidence="3 4" key="1">
    <citation type="submission" date="2020-03" db="EMBL/GenBank/DDBJ databases">
        <title>Dissostichus mawsoni Genome sequencing and assembly.</title>
        <authorList>
            <person name="Park H."/>
        </authorList>
    </citation>
    <scope>NUCLEOTIDE SEQUENCE [LARGE SCALE GENOMIC DNA]</scope>
    <source>
        <strain evidence="3">DM0001</strain>
        <tissue evidence="3">Muscle</tissue>
    </source>
</reference>
<evidence type="ECO:0000313" key="4">
    <source>
        <dbReference type="Proteomes" id="UP000518266"/>
    </source>
</evidence>
<name>A0A7J5X7Y7_DISMA</name>
<dbReference type="PANTHER" id="PTHR47696:SF1">
    <property type="entry name" value="THAP DOMAIN-CONTAINING PROTEIN 2"/>
    <property type="match status" value="1"/>
</dbReference>
<keyword evidence="1" id="KW-0175">Coiled coil</keyword>
<gene>
    <name evidence="3" type="ORF">F7725_026771</name>
</gene>
<dbReference type="AlphaFoldDB" id="A0A7J5X7Y7"/>
<dbReference type="EMBL" id="JAAKFY010000027">
    <property type="protein sequence ID" value="KAF3833106.1"/>
    <property type="molecule type" value="Genomic_DNA"/>
</dbReference>
<dbReference type="Pfam" id="PF12017">
    <property type="entry name" value="Tnp_P_element"/>
    <property type="match status" value="1"/>
</dbReference>